<evidence type="ECO:0008006" key="4">
    <source>
        <dbReference type="Google" id="ProtNLM"/>
    </source>
</evidence>
<organism evidence="2 3">
    <name type="scientific">Parasphingorhabdus litoris</name>
    <dbReference type="NCBI Taxonomy" id="394733"/>
    <lineage>
        <taxon>Bacteria</taxon>
        <taxon>Pseudomonadati</taxon>
        <taxon>Pseudomonadota</taxon>
        <taxon>Alphaproteobacteria</taxon>
        <taxon>Sphingomonadales</taxon>
        <taxon>Sphingomonadaceae</taxon>
        <taxon>Parasphingorhabdus</taxon>
    </lineage>
</organism>
<dbReference type="EMBL" id="BAAAEM010000002">
    <property type="protein sequence ID" value="GAA0465246.1"/>
    <property type="molecule type" value="Genomic_DNA"/>
</dbReference>
<feature type="transmembrane region" description="Helical" evidence="1">
    <location>
        <begin position="153"/>
        <end position="172"/>
    </location>
</feature>
<keyword evidence="1" id="KW-0472">Membrane</keyword>
<protein>
    <recommendedName>
        <fullName evidence="4">DUF3592 domain-containing protein</fullName>
    </recommendedName>
</protein>
<sequence length="286" mass="30835">MQADMLELIDMIFDGAEAFIGFIGIVLLLIGIGAALCQLRFVFGAVQVRAAVVAHSDKRIAKDGRTGKERSLYKAVFEVCEGRYQGARYTSLQVHEWNTYPIGTIWPARYNPVIGPIHTEQAISSRPGLSFSLTAAGVFMLVLPNVPRLDGEVVLGPTVVLIGLGLIVSGLVKHHLNNVRQRRGLSVTAELIAIDIEYDTERHDVEVPILRVVSGHYSGVETADVEVADADECHIGESMPATFDPYTGRATVTEGHLATASAVKSLVIIGLALSFVGLAIQIVFST</sequence>
<evidence type="ECO:0000313" key="3">
    <source>
        <dbReference type="Proteomes" id="UP001500713"/>
    </source>
</evidence>
<evidence type="ECO:0000256" key="1">
    <source>
        <dbReference type="SAM" id="Phobius"/>
    </source>
</evidence>
<evidence type="ECO:0000313" key="2">
    <source>
        <dbReference type="EMBL" id="GAA0465246.1"/>
    </source>
</evidence>
<dbReference type="Proteomes" id="UP001500713">
    <property type="component" value="Unassembled WGS sequence"/>
</dbReference>
<accession>A0ABN1A1G8</accession>
<keyword evidence="1" id="KW-0812">Transmembrane</keyword>
<keyword evidence="1" id="KW-1133">Transmembrane helix</keyword>
<feature type="transmembrane region" description="Helical" evidence="1">
    <location>
        <begin position="20"/>
        <end position="39"/>
    </location>
</feature>
<feature type="transmembrane region" description="Helical" evidence="1">
    <location>
        <begin position="266"/>
        <end position="284"/>
    </location>
</feature>
<keyword evidence="3" id="KW-1185">Reference proteome</keyword>
<reference evidence="2 3" key="1">
    <citation type="journal article" date="2019" name="Int. J. Syst. Evol. Microbiol.">
        <title>The Global Catalogue of Microorganisms (GCM) 10K type strain sequencing project: providing services to taxonomists for standard genome sequencing and annotation.</title>
        <authorList>
            <consortium name="The Broad Institute Genomics Platform"/>
            <consortium name="The Broad Institute Genome Sequencing Center for Infectious Disease"/>
            <person name="Wu L."/>
            <person name="Ma J."/>
        </authorList>
    </citation>
    <scope>NUCLEOTIDE SEQUENCE [LARGE SCALE GENOMIC DNA]</scope>
    <source>
        <strain evidence="2 3">JCM 14162</strain>
    </source>
</reference>
<name>A0ABN1A1G8_9SPHN</name>
<feature type="transmembrane region" description="Helical" evidence="1">
    <location>
        <begin position="128"/>
        <end position="147"/>
    </location>
</feature>
<proteinExistence type="predicted"/>
<gene>
    <name evidence="2" type="ORF">GCM10009096_02260</name>
</gene>
<comment type="caution">
    <text evidence="2">The sequence shown here is derived from an EMBL/GenBank/DDBJ whole genome shotgun (WGS) entry which is preliminary data.</text>
</comment>